<evidence type="ECO:0000259" key="9">
    <source>
        <dbReference type="Pfam" id="PF01694"/>
    </source>
</evidence>
<dbReference type="PANTHER" id="PTHR43731">
    <property type="entry name" value="RHOMBOID PROTEASE"/>
    <property type="match status" value="1"/>
</dbReference>
<evidence type="ECO:0000313" key="11">
    <source>
        <dbReference type="Proteomes" id="UP000243515"/>
    </source>
</evidence>
<evidence type="ECO:0000256" key="2">
    <source>
        <dbReference type="ARBA" id="ARBA00009045"/>
    </source>
</evidence>
<accession>A0A232M744</accession>
<keyword evidence="11" id="KW-1185">Reference proteome</keyword>
<dbReference type="OrthoDB" id="10260614at2759"/>
<feature type="transmembrane region" description="Helical" evidence="8">
    <location>
        <begin position="445"/>
        <end position="465"/>
    </location>
</feature>
<feature type="domain" description="Peptidase S54 rhomboid" evidence="9">
    <location>
        <begin position="407"/>
        <end position="558"/>
    </location>
</feature>
<dbReference type="Gene3D" id="1.20.1540.10">
    <property type="entry name" value="Rhomboid-like"/>
    <property type="match status" value="1"/>
</dbReference>
<dbReference type="Pfam" id="PF01694">
    <property type="entry name" value="Rhomboid"/>
    <property type="match status" value="1"/>
</dbReference>
<dbReference type="InterPro" id="IPR050925">
    <property type="entry name" value="Rhomboid_protease_S54"/>
</dbReference>
<dbReference type="SUPFAM" id="SSF144091">
    <property type="entry name" value="Rhomboid-like"/>
    <property type="match status" value="1"/>
</dbReference>
<evidence type="ECO:0000256" key="3">
    <source>
        <dbReference type="ARBA" id="ARBA00022692"/>
    </source>
</evidence>
<dbReference type="GO" id="GO:0006465">
    <property type="term" value="P:signal peptide processing"/>
    <property type="evidence" value="ECO:0007669"/>
    <property type="project" value="TreeGrafter"/>
</dbReference>
<proteinExistence type="inferred from homology"/>
<sequence>MSNVSPIAWRMPCWGLRGSSSFLPNSDSVWTRIRPFYTFQRNNVHRPLISTFSSYLRPISPPRSISYLKCNNPRTKDCFPCLVVRSVQTKNASHFDTEKKQPVEDGVPVSSRPLSASEISSIFGPGEVSPALGNRILNVLQGRRLKGTLDLDLPADIVGTVRPRAIKAALNWLRRNRPVDEDAAVMARVEREELEEEERIARRIEKLGLDKPQSGFYGAELGQGNDIYGRSVLKDAREKNEAKFIAEEEKGRKEWMEGEAKDRERLHQQLKQNTGLQKYDEAAAVVDEARPRADPREHPFLAWVQKHHLRATSSDLDISNITTLRRILPALGVTIVSIALCCIFAESYKPPSHEDRLWPDVSPSKATMMAIISANIVVFCLWKAWPPSWRLLNRYFISVPLYPNAFSVVGSNFSHQQLKHLAVNMAILWFIGTKLHEEIGRGNFLAIYFGSGIFGSMVSLTSHVLMGRLTITSLGASGAIAGLLATYCTLHANDRLTLFFLPREWQETFSAPGYMFLAGIVAFEVFCLTTRYKSLKLDYWAHLGGYFSGVTSAALLLSRSHKPEARRGRRRRQQGDKDQDNWFKAAISKIFRN</sequence>
<dbReference type="GO" id="GO:0004252">
    <property type="term" value="F:serine-type endopeptidase activity"/>
    <property type="evidence" value="ECO:0007669"/>
    <property type="project" value="InterPro"/>
</dbReference>
<dbReference type="Proteomes" id="UP000243515">
    <property type="component" value="Unassembled WGS sequence"/>
</dbReference>
<protein>
    <recommendedName>
        <fullName evidence="9">Peptidase S54 rhomboid domain-containing protein</fullName>
    </recommendedName>
</protein>
<evidence type="ECO:0000256" key="4">
    <source>
        <dbReference type="ARBA" id="ARBA00022801"/>
    </source>
</evidence>
<feature type="region of interest" description="Disordered" evidence="7">
    <location>
        <begin position="93"/>
        <end position="112"/>
    </location>
</feature>
<dbReference type="InterPro" id="IPR022764">
    <property type="entry name" value="Peptidase_S54_rhomboid_dom"/>
</dbReference>
<evidence type="ECO:0000256" key="8">
    <source>
        <dbReference type="SAM" id="Phobius"/>
    </source>
</evidence>
<dbReference type="EMBL" id="NPHW01002220">
    <property type="protein sequence ID" value="OXV11937.1"/>
    <property type="molecule type" value="Genomic_DNA"/>
</dbReference>
<feature type="transmembrane region" description="Helical" evidence="8">
    <location>
        <begin position="471"/>
        <end position="490"/>
    </location>
</feature>
<name>A0A232M744_9EURO</name>
<keyword evidence="3 8" id="KW-0812">Transmembrane</keyword>
<dbReference type="FunFam" id="1.20.1540.10:FF:000012">
    <property type="entry name" value="Rhomboid family protein"/>
    <property type="match status" value="1"/>
</dbReference>
<feature type="transmembrane region" description="Helical" evidence="8">
    <location>
        <begin position="511"/>
        <end position="533"/>
    </location>
</feature>
<dbReference type="GO" id="GO:0016020">
    <property type="term" value="C:membrane"/>
    <property type="evidence" value="ECO:0007669"/>
    <property type="project" value="UniProtKB-SubCell"/>
</dbReference>
<dbReference type="PANTHER" id="PTHR43731:SF14">
    <property type="entry name" value="PRESENILIN-ASSOCIATED RHOMBOID-LIKE PROTEIN, MITOCHONDRIAL"/>
    <property type="match status" value="1"/>
</dbReference>
<comment type="subcellular location">
    <subcellularLocation>
        <location evidence="1">Membrane</location>
        <topology evidence="1">Multi-pass membrane protein</topology>
    </subcellularLocation>
</comment>
<dbReference type="InterPro" id="IPR035952">
    <property type="entry name" value="Rhomboid-like_sf"/>
</dbReference>
<feature type="transmembrane region" description="Helical" evidence="8">
    <location>
        <begin position="366"/>
        <end position="385"/>
    </location>
</feature>
<gene>
    <name evidence="10" type="ORF">Egran_00306</name>
</gene>
<keyword evidence="5 8" id="KW-1133">Transmembrane helix</keyword>
<keyword evidence="6 8" id="KW-0472">Membrane</keyword>
<feature type="transmembrane region" description="Helical" evidence="8">
    <location>
        <begin position="539"/>
        <end position="557"/>
    </location>
</feature>
<evidence type="ECO:0000256" key="5">
    <source>
        <dbReference type="ARBA" id="ARBA00022989"/>
    </source>
</evidence>
<feature type="compositionally biased region" description="Basic and acidic residues" evidence="7">
    <location>
        <begin position="93"/>
        <end position="103"/>
    </location>
</feature>
<evidence type="ECO:0000256" key="6">
    <source>
        <dbReference type="ARBA" id="ARBA00023136"/>
    </source>
</evidence>
<evidence type="ECO:0000313" key="10">
    <source>
        <dbReference type="EMBL" id="OXV11937.1"/>
    </source>
</evidence>
<organism evidence="10 11">
    <name type="scientific">Elaphomyces granulatus</name>
    <dbReference type="NCBI Taxonomy" id="519963"/>
    <lineage>
        <taxon>Eukaryota</taxon>
        <taxon>Fungi</taxon>
        <taxon>Dikarya</taxon>
        <taxon>Ascomycota</taxon>
        <taxon>Pezizomycotina</taxon>
        <taxon>Eurotiomycetes</taxon>
        <taxon>Eurotiomycetidae</taxon>
        <taxon>Eurotiales</taxon>
        <taxon>Elaphomycetaceae</taxon>
        <taxon>Elaphomyces</taxon>
    </lineage>
</organism>
<keyword evidence="4" id="KW-0378">Hydrolase</keyword>
<dbReference type="AlphaFoldDB" id="A0A232M744"/>
<feature type="transmembrane region" description="Helical" evidence="8">
    <location>
        <begin position="327"/>
        <end position="345"/>
    </location>
</feature>
<comment type="caution">
    <text evidence="10">The sequence shown here is derived from an EMBL/GenBank/DDBJ whole genome shotgun (WGS) entry which is preliminary data.</text>
</comment>
<comment type="similarity">
    <text evidence="2">Belongs to the peptidase S54 family.</text>
</comment>
<evidence type="ECO:0000256" key="7">
    <source>
        <dbReference type="SAM" id="MobiDB-lite"/>
    </source>
</evidence>
<reference evidence="10 11" key="1">
    <citation type="journal article" date="2015" name="Environ. Microbiol.">
        <title>Metagenome sequence of Elaphomyces granulatus from sporocarp tissue reveals Ascomycota ectomycorrhizal fingerprints of genome expansion and a Proteobacteria-rich microbiome.</title>
        <authorList>
            <person name="Quandt C.A."/>
            <person name="Kohler A."/>
            <person name="Hesse C.N."/>
            <person name="Sharpton T.J."/>
            <person name="Martin F."/>
            <person name="Spatafora J.W."/>
        </authorList>
    </citation>
    <scope>NUCLEOTIDE SEQUENCE [LARGE SCALE GENOMIC DNA]</scope>
    <source>
        <strain evidence="10 11">OSC145934</strain>
    </source>
</reference>
<evidence type="ECO:0000256" key="1">
    <source>
        <dbReference type="ARBA" id="ARBA00004141"/>
    </source>
</evidence>